<dbReference type="PANTHER" id="PTHR12429">
    <property type="entry name" value="NEURALIZED"/>
    <property type="match status" value="1"/>
</dbReference>
<dbReference type="PROSITE" id="PS50089">
    <property type="entry name" value="ZF_RING_2"/>
    <property type="match status" value="1"/>
</dbReference>
<dbReference type="Pfam" id="PF13920">
    <property type="entry name" value="zf-C3HC4_3"/>
    <property type="match status" value="1"/>
</dbReference>
<proteinExistence type="predicted"/>
<protein>
    <recommendedName>
        <fullName evidence="4">RING-type E3 ubiquitin transferase</fullName>
        <ecNumber evidence="4">2.3.2.27</ecNumber>
    </recommendedName>
</protein>
<dbReference type="AlphaFoldDB" id="A0A1I7XNM9"/>
<dbReference type="InterPro" id="IPR013083">
    <property type="entry name" value="Znf_RING/FYVE/PHD"/>
</dbReference>
<evidence type="ECO:0000256" key="9">
    <source>
        <dbReference type="ARBA" id="ARBA00022771"/>
    </source>
</evidence>
<feature type="compositionally biased region" description="Polar residues" evidence="14">
    <location>
        <begin position="490"/>
        <end position="507"/>
    </location>
</feature>
<feature type="compositionally biased region" description="Low complexity" evidence="14">
    <location>
        <begin position="427"/>
        <end position="439"/>
    </location>
</feature>
<evidence type="ECO:0000313" key="18">
    <source>
        <dbReference type="Proteomes" id="UP000095283"/>
    </source>
</evidence>
<comment type="subcellular location">
    <subcellularLocation>
        <location evidence="2">Cytoplasm</location>
    </subcellularLocation>
</comment>
<feature type="compositionally biased region" description="Low complexity" evidence="14">
    <location>
        <begin position="480"/>
        <end position="489"/>
    </location>
</feature>
<dbReference type="CDD" id="cd16647">
    <property type="entry name" value="mRING-HC-C3HC5_NEU1"/>
    <property type="match status" value="1"/>
</dbReference>
<organism evidence="18 19">
    <name type="scientific">Heterorhabditis bacteriophora</name>
    <name type="common">Entomopathogenic nematode worm</name>
    <dbReference type="NCBI Taxonomy" id="37862"/>
    <lineage>
        <taxon>Eukaryota</taxon>
        <taxon>Metazoa</taxon>
        <taxon>Ecdysozoa</taxon>
        <taxon>Nematoda</taxon>
        <taxon>Chromadorea</taxon>
        <taxon>Rhabditida</taxon>
        <taxon>Rhabditina</taxon>
        <taxon>Rhabditomorpha</taxon>
        <taxon>Strongyloidea</taxon>
        <taxon>Heterorhabditidae</taxon>
        <taxon>Heterorhabditis</taxon>
    </lineage>
</organism>
<evidence type="ECO:0000256" key="1">
    <source>
        <dbReference type="ARBA" id="ARBA00000900"/>
    </source>
</evidence>
<keyword evidence="18" id="KW-1185">Reference proteome</keyword>
<feature type="compositionally biased region" description="Pro residues" evidence="14">
    <location>
        <begin position="468"/>
        <end position="479"/>
    </location>
</feature>
<dbReference type="Gene3D" id="2.60.120.920">
    <property type="match status" value="2"/>
</dbReference>
<dbReference type="Gene3D" id="3.30.40.10">
    <property type="entry name" value="Zinc/RING finger domain, C3HC4 (zinc finger)"/>
    <property type="match status" value="1"/>
</dbReference>
<evidence type="ECO:0000256" key="6">
    <source>
        <dbReference type="ARBA" id="ARBA00022679"/>
    </source>
</evidence>
<reference evidence="19" key="1">
    <citation type="submission" date="2016-11" db="UniProtKB">
        <authorList>
            <consortium name="WormBaseParasite"/>
        </authorList>
    </citation>
    <scope>IDENTIFICATION</scope>
</reference>
<evidence type="ECO:0000256" key="15">
    <source>
        <dbReference type="SAM" id="SignalP"/>
    </source>
</evidence>
<dbReference type="InterPro" id="IPR037962">
    <property type="entry name" value="Neuralized"/>
</dbReference>
<dbReference type="GO" id="GO:0061630">
    <property type="term" value="F:ubiquitin protein ligase activity"/>
    <property type="evidence" value="ECO:0007669"/>
    <property type="project" value="UniProtKB-EC"/>
</dbReference>
<evidence type="ECO:0000256" key="2">
    <source>
        <dbReference type="ARBA" id="ARBA00004496"/>
    </source>
</evidence>
<evidence type="ECO:0000256" key="3">
    <source>
        <dbReference type="ARBA" id="ARBA00004906"/>
    </source>
</evidence>
<evidence type="ECO:0000256" key="7">
    <source>
        <dbReference type="ARBA" id="ARBA00022723"/>
    </source>
</evidence>
<feature type="region of interest" description="Disordered" evidence="14">
    <location>
        <begin position="316"/>
        <end position="389"/>
    </location>
</feature>
<feature type="compositionally biased region" description="Pro residues" evidence="14">
    <location>
        <begin position="440"/>
        <end position="451"/>
    </location>
</feature>
<keyword evidence="7" id="KW-0479">Metal-binding</keyword>
<keyword evidence="8" id="KW-0677">Repeat</keyword>
<evidence type="ECO:0000256" key="10">
    <source>
        <dbReference type="ARBA" id="ARBA00022786"/>
    </source>
</evidence>
<dbReference type="InterPro" id="IPR043136">
    <property type="entry name" value="B30.2/SPRY_sf"/>
</dbReference>
<dbReference type="SMART" id="SM00184">
    <property type="entry name" value="RING"/>
    <property type="match status" value="1"/>
</dbReference>
<keyword evidence="5" id="KW-0963">Cytoplasm</keyword>
<evidence type="ECO:0000256" key="14">
    <source>
        <dbReference type="SAM" id="MobiDB-lite"/>
    </source>
</evidence>
<evidence type="ECO:0000256" key="4">
    <source>
        <dbReference type="ARBA" id="ARBA00012483"/>
    </source>
</evidence>
<keyword evidence="9 13" id="KW-0863">Zinc-finger</keyword>
<feature type="chain" id="PRO_5009311300" description="RING-type E3 ubiquitin transferase" evidence="15">
    <location>
        <begin position="29"/>
        <end position="571"/>
    </location>
</feature>
<dbReference type="SMART" id="SM00588">
    <property type="entry name" value="NEUZ"/>
    <property type="match status" value="1"/>
</dbReference>
<keyword evidence="15" id="KW-0732">Signal</keyword>
<dbReference type="InterPro" id="IPR001841">
    <property type="entry name" value="Znf_RING"/>
</dbReference>
<dbReference type="GO" id="GO:0005737">
    <property type="term" value="C:cytoplasm"/>
    <property type="evidence" value="ECO:0007669"/>
    <property type="project" value="UniProtKB-SubCell"/>
</dbReference>
<evidence type="ECO:0000259" key="16">
    <source>
        <dbReference type="PROSITE" id="PS50089"/>
    </source>
</evidence>
<keyword evidence="10" id="KW-0833">Ubl conjugation pathway</keyword>
<keyword evidence="6" id="KW-0808">Transferase</keyword>
<dbReference type="FunFam" id="2.60.120.920:FF:000005">
    <property type="entry name" value="Putative E3 ubiquitin-protein ligase NEURL1B"/>
    <property type="match status" value="1"/>
</dbReference>
<dbReference type="PROSITE" id="PS51065">
    <property type="entry name" value="NHR"/>
    <property type="match status" value="2"/>
</dbReference>
<dbReference type="EC" id="2.3.2.27" evidence="4"/>
<dbReference type="FunFam" id="3.30.40.10:FF:000056">
    <property type="entry name" value="Putative E3 ubiquitin-protein ligase NEURL1B"/>
    <property type="match status" value="1"/>
</dbReference>
<evidence type="ECO:0000256" key="11">
    <source>
        <dbReference type="ARBA" id="ARBA00022833"/>
    </source>
</evidence>
<feature type="domain" description="RING-type" evidence="16">
    <location>
        <begin position="520"/>
        <end position="559"/>
    </location>
</feature>
<feature type="domain" description="NHR" evidence="17">
    <location>
        <begin position="1"/>
        <end position="155"/>
    </location>
</feature>
<comment type="pathway">
    <text evidence="3">Protein modification; protein ubiquitination.</text>
</comment>
<accession>A0A1I7XNM9</accession>
<sequence>MMTIAPQALLVLLAHILVVTLLRKYSNGTTFIEDEPIAIDENVCLRLTEVATNWSGVLRFGVTNVDPETYRNIAVPKFACPDLTSKEGYWAKALPERYSVEGNILHFYVSSTGELCYGINGTQKGVFLVGINTSMPLWIIVDIYGNSVAVEFIDPSDFRPPRNGRSLSNIPRISSISNPTHEPVIDSSGMLQPVIACGINGSSSLDTLRFHQMTGRHVSLNAMRNIATRCEQEYTQGYVFTERPIRNNEKVVIQAKFEKDSAGARTVLHVDNTLPLYVYFDLYGSTQSIRLLGTTPVSRSHSPMPTVVSTAPTRVALPPVPTNIRRPNIDAPTSRLSPSRRPEIPTSGTPLRVLLRDQASPVTNRCTPEDEDASRRSRPALPPRRVQEEFGLRRTVDELLIGPPITPSVVMSSSAASLPRPPPVAPRPNLSTSALSSLLPTPPARPPPPAPISSSSATSGPPSLLLIPTPPSFPAPHPPSSSHENSPRPQSSLQTISAAARATSVSKDANPGGEEEDDECTVCMSAVINSVIYTCGHMCMCYDCASQTLHSTGLCPLCRSPIKDVIKFYRS</sequence>
<evidence type="ECO:0000256" key="8">
    <source>
        <dbReference type="ARBA" id="ARBA00022737"/>
    </source>
</evidence>
<dbReference type="GO" id="GO:0008270">
    <property type="term" value="F:zinc ion binding"/>
    <property type="evidence" value="ECO:0007669"/>
    <property type="project" value="UniProtKB-KW"/>
</dbReference>
<evidence type="ECO:0000256" key="12">
    <source>
        <dbReference type="ARBA" id="ARBA00022976"/>
    </source>
</evidence>
<dbReference type="InterPro" id="IPR006573">
    <property type="entry name" value="NHR_dom"/>
</dbReference>
<keyword evidence="12" id="KW-0914">Notch signaling pathway</keyword>
<dbReference type="SUPFAM" id="SSF57850">
    <property type="entry name" value="RING/U-box"/>
    <property type="match status" value="1"/>
</dbReference>
<evidence type="ECO:0000256" key="13">
    <source>
        <dbReference type="PROSITE-ProRule" id="PRU00175"/>
    </source>
</evidence>
<dbReference type="PANTHER" id="PTHR12429:SF6">
    <property type="entry name" value="PROTEIN NEURALIZED"/>
    <property type="match status" value="1"/>
</dbReference>
<feature type="domain" description="NHR" evidence="17">
    <location>
        <begin position="207"/>
        <end position="254"/>
    </location>
</feature>
<evidence type="ECO:0000313" key="19">
    <source>
        <dbReference type="WBParaSite" id="Hba_18939"/>
    </source>
</evidence>
<name>A0A1I7XNM9_HETBA</name>
<dbReference type="Proteomes" id="UP000095283">
    <property type="component" value="Unplaced"/>
</dbReference>
<feature type="compositionally biased region" description="Low complexity" evidence="14">
    <location>
        <begin position="452"/>
        <end position="467"/>
    </location>
</feature>
<dbReference type="GO" id="GO:0007219">
    <property type="term" value="P:Notch signaling pathway"/>
    <property type="evidence" value="ECO:0007669"/>
    <property type="project" value="UniProtKB-KW"/>
</dbReference>
<dbReference type="WBParaSite" id="Hba_18939">
    <property type="protein sequence ID" value="Hba_18939"/>
    <property type="gene ID" value="Hba_18939"/>
</dbReference>
<feature type="region of interest" description="Disordered" evidence="14">
    <location>
        <begin position="410"/>
        <end position="517"/>
    </location>
</feature>
<comment type="catalytic activity">
    <reaction evidence="1">
        <text>S-ubiquitinyl-[E2 ubiquitin-conjugating enzyme]-L-cysteine + [acceptor protein]-L-lysine = [E2 ubiquitin-conjugating enzyme]-L-cysteine + N(6)-ubiquitinyl-[acceptor protein]-L-lysine.</text>
        <dbReference type="EC" id="2.3.2.27"/>
    </reaction>
</comment>
<dbReference type="Pfam" id="PF07177">
    <property type="entry name" value="Neuralized"/>
    <property type="match status" value="2"/>
</dbReference>
<evidence type="ECO:0000256" key="5">
    <source>
        <dbReference type="ARBA" id="ARBA00022490"/>
    </source>
</evidence>
<keyword evidence="11" id="KW-0862">Zinc</keyword>
<evidence type="ECO:0000259" key="17">
    <source>
        <dbReference type="PROSITE" id="PS51065"/>
    </source>
</evidence>
<feature type="signal peptide" evidence="15">
    <location>
        <begin position="1"/>
        <end position="28"/>
    </location>
</feature>